<organism evidence="3">
    <name type="scientific">Schistocephalus solidus</name>
    <name type="common">Tapeworm</name>
    <dbReference type="NCBI Taxonomy" id="70667"/>
    <lineage>
        <taxon>Eukaryota</taxon>
        <taxon>Metazoa</taxon>
        <taxon>Spiralia</taxon>
        <taxon>Lophotrochozoa</taxon>
        <taxon>Platyhelminthes</taxon>
        <taxon>Cestoda</taxon>
        <taxon>Eucestoda</taxon>
        <taxon>Diphyllobothriidea</taxon>
        <taxon>Diphyllobothriidae</taxon>
        <taxon>Schistocephalus</taxon>
    </lineage>
</organism>
<sequence>MYSSSPSNASRVFNRFSERFEKILTPGDNVWYNPAHPKRVSSVPMLKPLSSQQRPSKLALSPIVGLSRLQHRRATTDSFQEFFVWETALIADQYNLIESAAVPEAMSAKIFPSEAVATWKSWACNLQLTPGSVERRCKDSNVPASSPDSGLGDPDSLDWVKFSGGMKDYLYYGVPVTEVDFYLVQLSPRNEETVRET</sequence>
<protein>
    <submittedName>
        <fullName evidence="3">YqaJ domain-containing protein</fullName>
    </submittedName>
</protein>
<dbReference type="WBParaSite" id="SSLN_0000269401-mRNA-1">
    <property type="protein sequence ID" value="SSLN_0000269401-mRNA-1"/>
    <property type="gene ID" value="SSLN_0000269401"/>
</dbReference>
<evidence type="ECO:0000313" key="2">
    <source>
        <dbReference type="Proteomes" id="UP000275846"/>
    </source>
</evidence>
<dbReference type="OrthoDB" id="10462276at2759"/>
<name>A0A183SEF9_SCHSO</name>
<keyword evidence="2" id="KW-1185">Reference proteome</keyword>
<dbReference type="Proteomes" id="UP000275846">
    <property type="component" value="Unassembled WGS sequence"/>
</dbReference>
<reference evidence="1 2" key="2">
    <citation type="submission" date="2018-11" db="EMBL/GenBank/DDBJ databases">
        <authorList>
            <consortium name="Pathogen Informatics"/>
        </authorList>
    </citation>
    <scope>NUCLEOTIDE SEQUENCE [LARGE SCALE GENOMIC DNA]</scope>
    <source>
        <strain evidence="1 2">NST_G2</strain>
    </source>
</reference>
<evidence type="ECO:0000313" key="1">
    <source>
        <dbReference type="EMBL" id="VDL88992.1"/>
    </source>
</evidence>
<dbReference type="AlphaFoldDB" id="A0A183SEF9"/>
<proteinExistence type="predicted"/>
<accession>A0A183SEF9</accession>
<evidence type="ECO:0000313" key="3">
    <source>
        <dbReference type="WBParaSite" id="SSLN_0000269401-mRNA-1"/>
    </source>
</evidence>
<reference evidence="3" key="1">
    <citation type="submission" date="2016-06" db="UniProtKB">
        <authorList>
            <consortium name="WormBaseParasite"/>
        </authorList>
    </citation>
    <scope>IDENTIFICATION</scope>
</reference>
<dbReference type="EMBL" id="UYSU01032295">
    <property type="protein sequence ID" value="VDL88992.1"/>
    <property type="molecule type" value="Genomic_DNA"/>
</dbReference>
<gene>
    <name evidence="1" type="ORF">SSLN_LOCUS2607</name>
</gene>